<dbReference type="STRING" id="56646.A0A2L2TL24"/>
<sequence length="168" mass="17884">MDQFLSAASHIQTFGGILDDPEIVVTLASESLITFSSKTSGDFDGVDILFSGTEFPKSIIVTGLLGGYVKVGNALAGNPHKPQPQCNLDASREGVYKSGGKRIEITGGVDMFVSAEVLDDVSLPRRVEGPFEIHKQGAEELQPALSVYFVGRESSGGKAMTSPIFILY</sequence>
<dbReference type="Proteomes" id="UP000245910">
    <property type="component" value="Chromosome III"/>
</dbReference>
<reference evidence="2" key="1">
    <citation type="submission" date="2014-10" db="EMBL/GenBank/DDBJ databases">
        <authorList>
            <person name="King R."/>
        </authorList>
    </citation>
    <scope>NUCLEOTIDE SEQUENCE [LARGE SCALE GENOMIC DNA]</scope>
    <source>
        <strain evidence="2">A3/5</strain>
    </source>
</reference>
<keyword evidence="2" id="KW-1185">Reference proteome</keyword>
<protein>
    <submittedName>
        <fullName evidence="1">Uncharacterized protein</fullName>
    </submittedName>
</protein>
<name>A0A2L2TL24_9HYPO</name>
<evidence type="ECO:0000313" key="2">
    <source>
        <dbReference type="Proteomes" id="UP000245910"/>
    </source>
</evidence>
<accession>A0A2L2TL24</accession>
<dbReference type="EMBL" id="LN649231">
    <property type="protein sequence ID" value="CEI70809.1"/>
    <property type="molecule type" value="Genomic_DNA"/>
</dbReference>
<evidence type="ECO:0000313" key="1">
    <source>
        <dbReference type="EMBL" id="CEI70809.1"/>
    </source>
</evidence>
<dbReference type="AlphaFoldDB" id="A0A2L2TL24"/>
<organism evidence="1 2">
    <name type="scientific">Fusarium venenatum</name>
    <dbReference type="NCBI Taxonomy" id="56646"/>
    <lineage>
        <taxon>Eukaryota</taxon>
        <taxon>Fungi</taxon>
        <taxon>Dikarya</taxon>
        <taxon>Ascomycota</taxon>
        <taxon>Pezizomycotina</taxon>
        <taxon>Sordariomycetes</taxon>
        <taxon>Hypocreomycetidae</taxon>
        <taxon>Hypocreales</taxon>
        <taxon>Nectriaceae</taxon>
        <taxon>Fusarium</taxon>
    </lineage>
</organism>
<proteinExistence type="predicted"/>